<dbReference type="AlphaFoldDB" id="A0A699SAR5"/>
<protein>
    <submittedName>
        <fullName evidence="1">Uncharacterized protein</fullName>
    </submittedName>
</protein>
<organism evidence="1">
    <name type="scientific">Tanacetum cinerariifolium</name>
    <name type="common">Dalmatian daisy</name>
    <name type="synonym">Chrysanthemum cinerariifolium</name>
    <dbReference type="NCBI Taxonomy" id="118510"/>
    <lineage>
        <taxon>Eukaryota</taxon>
        <taxon>Viridiplantae</taxon>
        <taxon>Streptophyta</taxon>
        <taxon>Embryophyta</taxon>
        <taxon>Tracheophyta</taxon>
        <taxon>Spermatophyta</taxon>
        <taxon>Magnoliopsida</taxon>
        <taxon>eudicotyledons</taxon>
        <taxon>Gunneridae</taxon>
        <taxon>Pentapetalae</taxon>
        <taxon>asterids</taxon>
        <taxon>campanulids</taxon>
        <taxon>Asterales</taxon>
        <taxon>Asteraceae</taxon>
        <taxon>Asteroideae</taxon>
        <taxon>Anthemideae</taxon>
        <taxon>Anthemidinae</taxon>
        <taxon>Tanacetum</taxon>
    </lineage>
</organism>
<reference evidence="1" key="1">
    <citation type="journal article" date="2019" name="Sci. Rep.">
        <title>Draft genome of Tanacetum cinerariifolium, the natural source of mosquito coil.</title>
        <authorList>
            <person name="Yamashiro T."/>
            <person name="Shiraishi A."/>
            <person name="Satake H."/>
            <person name="Nakayama K."/>
        </authorList>
    </citation>
    <scope>NUCLEOTIDE SEQUENCE</scope>
</reference>
<accession>A0A699SAR5</accession>
<feature type="non-terminal residue" evidence="1">
    <location>
        <position position="1"/>
    </location>
</feature>
<comment type="caution">
    <text evidence="1">The sequence shown here is derived from an EMBL/GenBank/DDBJ whole genome shotgun (WGS) entry which is preliminary data.</text>
</comment>
<evidence type="ECO:0000313" key="1">
    <source>
        <dbReference type="EMBL" id="GFC94205.1"/>
    </source>
</evidence>
<proteinExistence type="predicted"/>
<sequence length="80" mass="9436">FFLHFVKIFTISDNVAWRAKNVKELNRRFPVVDDVVFEQRTFGDESLLQQSTHEDSDSKISCLYQFEHLLLELEVLFGQA</sequence>
<name>A0A699SAR5_TANCI</name>
<dbReference type="EMBL" id="BKCJ011147493">
    <property type="protein sequence ID" value="GFC94205.1"/>
    <property type="molecule type" value="Genomic_DNA"/>
</dbReference>
<gene>
    <name evidence="1" type="ORF">Tci_866175</name>
</gene>